<evidence type="ECO:0000313" key="2">
    <source>
        <dbReference type="Proteomes" id="UP000245263"/>
    </source>
</evidence>
<name>A0ABM7UHU9_9LEPT</name>
<reference evidence="1 2" key="1">
    <citation type="submission" date="2021-08" db="EMBL/GenBank/DDBJ databases">
        <title>Complete genome sequence of Leptospira kobayashii strain E30.</title>
        <authorList>
            <person name="Nakao R."/>
            <person name="Nakamura S."/>
            <person name="Masuzawa T."/>
            <person name="Koizumi N."/>
        </authorList>
    </citation>
    <scope>NUCLEOTIDE SEQUENCE [LARGE SCALE GENOMIC DNA]</scope>
    <source>
        <strain evidence="1 2">E30</strain>
    </source>
</reference>
<organism evidence="1 2">
    <name type="scientific">Leptospira kobayashii</name>
    <dbReference type="NCBI Taxonomy" id="1917830"/>
    <lineage>
        <taxon>Bacteria</taxon>
        <taxon>Pseudomonadati</taxon>
        <taxon>Spirochaetota</taxon>
        <taxon>Spirochaetia</taxon>
        <taxon>Leptospirales</taxon>
        <taxon>Leptospiraceae</taxon>
        <taxon>Leptospira</taxon>
    </lineage>
</organism>
<evidence type="ECO:0000313" key="1">
    <source>
        <dbReference type="EMBL" id="BDA78148.1"/>
    </source>
</evidence>
<keyword evidence="2" id="KW-1185">Reference proteome</keyword>
<protein>
    <submittedName>
        <fullName evidence="1">Uncharacterized protein</fullName>
    </submittedName>
</protein>
<dbReference type="EMBL" id="AP025028">
    <property type="protein sequence ID" value="BDA78148.1"/>
    <property type="molecule type" value="Genomic_DNA"/>
</dbReference>
<sequence>MEPVQIRMEKPGTFGKIRYNDAIEQIPKEIIPPSEAGRMRGSGEDFMPQ</sequence>
<accession>A0ABM7UHU9</accession>
<dbReference type="Proteomes" id="UP000245263">
    <property type="component" value="Chromosome 1"/>
</dbReference>
<proteinExistence type="predicted"/>
<gene>
    <name evidence="1" type="ORF">LPTSP3_g10780</name>
</gene>